<evidence type="ECO:0000256" key="5">
    <source>
        <dbReference type="ARBA" id="ARBA00022691"/>
    </source>
</evidence>
<sequence>MSLAAPEPAGAPHTWSHVGLPPFLRWAGGKRWLVSFVEELTSPAQVRRYHEPFAGGAAVFFGIDFGGRSYLSDLNADLIETYAAVQASPDDVWERLRGYRNTEGDYYAVRAARPRKPVNRAARFIFLNHTSFNGLYRVNLRGEYNVPFGYKPSDNRPTLQQLRSASSRLKSATLAVADFSAALENVGEGDLVFLDPPYTVAHNSNGFVKYNDQLFRFADQQRLSVLIDHIRDRNAYYVMTNAAHISIADLFEKGDRRVETSRKNNVGGRSAARGRATEYLFTNLPVA</sequence>
<dbReference type="PANTHER" id="PTHR30481:SF3">
    <property type="entry name" value="DNA ADENINE METHYLASE"/>
    <property type="match status" value="1"/>
</dbReference>
<dbReference type="GO" id="GO:0043565">
    <property type="term" value="F:sequence-specific DNA binding"/>
    <property type="evidence" value="ECO:0007669"/>
    <property type="project" value="TreeGrafter"/>
</dbReference>
<evidence type="ECO:0000256" key="1">
    <source>
        <dbReference type="ARBA" id="ARBA00006594"/>
    </source>
</evidence>
<dbReference type="Gene3D" id="1.10.1020.10">
    <property type="entry name" value="Adenine-specific Methyltransferase, Domain 2"/>
    <property type="match status" value="1"/>
</dbReference>
<dbReference type="AlphaFoldDB" id="A0AA46TLT1"/>
<organism evidence="9 10">
    <name type="scientific">Solicola gregarius</name>
    <dbReference type="NCBI Taxonomy" id="2908642"/>
    <lineage>
        <taxon>Bacteria</taxon>
        <taxon>Bacillati</taxon>
        <taxon>Actinomycetota</taxon>
        <taxon>Actinomycetes</taxon>
        <taxon>Propionibacteriales</taxon>
        <taxon>Nocardioidaceae</taxon>
        <taxon>Solicola</taxon>
    </lineage>
</organism>
<dbReference type="PANTHER" id="PTHR30481">
    <property type="entry name" value="DNA ADENINE METHYLASE"/>
    <property type="match status" value="1"/>
</dbReference>
<protein>
    <recommendedName>
        <fullName evidence="2 8">Site-specific DNA-methyltransferase (adenine-specific)</fullName>
        <ecNumber evidence="2 8">2.1.1.72</ecNumber>
    </recommendedName>
</protein>
<feature type="binding site" evidence="7">
    <location>
        <position position="73"/>
    </location>
    <ligand>
        <name>S-adenosyl-L-methionine</name>
        <dbReference type="ChEBI" id="CHEBI:59789"/>
    </ligand>
</feature>
<feature type="binding site" evidence="7">
    <location>
        <position position="30"/>
    </location>
    <ligand>
        <name>S-adenosyl-L-methionine</name>
        <dbReference type="ChEBI" id="CHEBI:59789"/>
    </ligand>
</feature>
<dbReference type="PIRSF" id="PIRSF000398">
    <property type="entry name" value="M_m6A_EcoRV"/>
    <property type="match status" value="1"/>
</dbReference>
<evidence type="ECO:0000256" key="2">
    <source>
        <dbReference type="ARBA" id="ARBA00011900"/>
    </source>
</evidence>
<dbReference type="InterPro" id="IPR002052">
    <property type="entry name" value="DNA_methylase_N6_adenine_CS"/>
</dbReference>
<feature type="binding site" evidence="7">
    <location>
        <position position="195"/>
    </location>
    <ligand>
        <name>S-adenosyl-L-methionine</name>
        <dbReference type="ChEBI" id="CHEBI:59789"/>
    </ligand>
</feature>
<comment type="catalytic activity">
    <reaction evidence="6 8">
        <text>a 2'-deoxyadenosine in DNA + S-adenosyl-L-methionine = an N(6)-methyl-2'-deoxyadenosine in DNA + S-adenosyl-L-homocysteine + H(+)</text>
        <dbReference type="Rhea" id="RHEA:15197"/>
        <dbReference type="Rhea" id="RHEA-COMP:12418"/>
        <dbReference type="Rhea" id="RHEA-COMP:12419"/>
        <dbReference type="ChEBI" id="CHEBI:15378"/>
        <dbReference type="ChEBI" id="CHEBI:57856"/>
        <dbReference type="ChEBI" id="CHEBI:59789"/>
        <dbReference type="ChEBI" id="CHEBI:90615"/>
        <dbReference type="ChEBI" id="CHEBI:90616"/>
        <dbReference type="EC" id="2.1.1.72"/>
    </reaction>
</comment>
<evidence type="ECO:0000256" key="7">
    <source>
        <dbReference type="PIRSR" id="PIRSR000398-1"/>
    </source>
</evidence>
<dbReference type="InterPro" id="IPR029063">
    <property type="entry name" value="SAM-dependent_MTases_sf"/>
</dbReference>
<evidence type="ECO:0000313" key="9">
    <source>
        <dbReference type="EMBL" id="UYM07674.1"/>
    </source>
</evidence>
<dbReference type="KEGG" id="sgrg:L0C25_11565"/>
<name>A0AA46TLT1_9ACTN</name>
<evidence type="ECO:0000256" key="6">
    <source>
        <dbReference type="ARBA" id="ARBA00047942"/>
    </source>
</evidence>
<dbReference type="NCBIfam" id="TIGR00571">
    <property type="entry name" value="dam"/>
    <property type="match status" value="1"/>
</dbReference>
<comment type="similarity">
    <text evidence="1 8">Belongs to the N(4)/N(6)-methyltransferase family.</text>
</comment>
<dbReference type="GO" id="GO:0032259">
    <property type="term" value="P:methylation"/>
    <property type="evidence" value="ECO:0007669"/>
    <property type="project" value="UniProtKB-KW"/>
</dbReference>
<evidence type="ECO:0000256" key="3">
    <source>
        <dbReference type="ARBA" id="ARBA00022603"/>
    </source>
</evidence>
<keyword evidence="10" id="KW-1185">Reference proteome</keyword>
<feature type="binding site" evidence="7">
    <location>
        <position position="26"/>
    </location>
    <ligand>
        <name>S-adenosyl-L-methionine</name>
        <dbReference type="ChEBI" id="CHEBI:59789"/>
    </ligand>
</feature>
<proteinExistence type="inferred from homology"/>
<dbReference type="RefSeq" id="WP_271636649.1">
    <property type="nucleotide sequence ID" value="NZ_CP094970.1"/>
</dbReference>
<dbReference type="GO" id="GO:1904047">
    <property type="term" value="F:S-adenosyl-L-methionine binding"/>
    <property type="evidence" value="ECO:0007669"/>
    <property type="project" value="TreeGrafter"/>
</dbReference>
<keyword evidence="4 8" id="KW-0808">Transferase</keyword>
<dbReference type="GO" id="GO:0009307">
    <property type="term" value="P:DNA restriction-modification system"/>
    <property type="evidence" value="ECO:0007669"/>
    <property type="project" value="InterPro"/>
</dbReference>
<dbReference type="Proteomes" id="UP001164390">
    <property type="component" value="Chromosome"/>
</dbReference>
<evidence type="ECO:0000313" key="10">
    <source>
        <dbReference type="Proteomes" id="UP001164390"/>
    </source>
</evidence>
<dbReference type="GO" id="GO:0009007">
    <property type="term" value="F:site-specific DNA-methyltransferase (adenine-specific) activity"/>
    <property type="evidence" value="ECO:0007669"/>
    <property type="project" value="UniProtKB-UniRule"/>
</dbReference>
<keyword evidence="3 8" id="KW-0489">Methyltransferase</keyword>
<evidence type="ECO:0000256" key="4">
    <source>
        <dbReference type="ARBA" id="ARBA00022679"/>
    </source>
</evidence>
<dbReference type="Gene3D" id="3.40.50.150">
    <property type="entry name" value="Vaccinia Virus protein VP39"/>
    <property type="match status" value="1"/>
</dbReference>
<dbReference type="InterPro" id="IPR012263">
    <property type="entry name" value="M_m6A_EcoRV"/>
</dbReference>
<dbReference type="EMBL" id="CP094970">
    <property type="protein sequence ID" value="UYM07674.1"/>
    <property type="molecule type" value="Genomic_DNA"/>
</dbReference>
<evidence type="ECO:0000256" key="8">
    <source>
        <dbReference type="RuleBase" id="RU361257"/>
    </source>
</evidence>
<dbReference type="EC" id="2.1.1.72" evidence="2 8"/>
<dbReference type="REBASE" id="668889">
    <property type="entry name" value="M.NbaR13ORF11565P"/>
</dbReference>
<dbReference type="InterPro" id="IPR023095">
    <property type="entry name" value="Ade_MeTrfase_dom_2"/>
</dbReference>
<dbReference type="SUPFAM" id="SSF53335">
    <property type="entry name" value="S-adenosyl-L-methionine-dependent methyltransferases"/>
    <property type="match status" value="1"/>
</dbReference>
<gene>
    <name evidence="9" type="ORF">L0C25_11565</name>
</gene>
<dbReference type="PRINTS" id="PR00505">
    <property type="entry name" value="D12N6MTFRASE"/>
</dbReference>
<dbReference type="InterPro" id="IPR012327">
    <property type="entry name" value="MeTrfase_D12"/>
</dbReference>
<keyword evidence="5 8" id="KW-0949">S-adenosyl-L-methionine</keyword>
<dbReference type="Pfam" id="PF02086">
    <property type="entry name" value="MethyltransfD12"/>
    <property type="match status" value="1"/>
</dbReference>
<accession>A0AA46TLT1</accession>
<dbReference type="GO" id="GO:0006298">
    <property type="term" value="P:mismatch repair"/>
    <property type="evidence" value="ECO:0007669"/>
    <property type="project" value="TreeGrafter"/>
</dbReference>
<reference evidence="9" key="1">
    <citation type="submission" date="2022-01" db="EMBL/GenBank/DDBJ databases">
        <title>Nocardioidaceae gen. sp. A5X3R13.</title>
        <authorList>
            <person name="Lopez Marin M.A."/>
            <person name="Uhlik O."/>
        </authorList>
    </citation>
    <scope>NUCLEOTIDE SEQUENCE</scope>
    <source>
        <strain evidence="9">A5X3R13</strain>
    </source>
</reference>
<dbReference type="PROSITE" id="PS00092">
    <property type="entry name" value="N6_MTASE"/>
    <property type="match status" value="1"/>
</dbReference>